<keyword evidence="4" id="KW-1185">Reference proteome</keyword>
<dbReference type="Proteomes" id="UP000515908">
    <property type="component" value="Chromosome 13"/>
</dbReference>
<accession>A0A7G2CHF6</accession>
<keyword evidence="1" id="KW-0175">Coiled coil</keyword>
<reference evidence="3 4" key="1">
    <citation type="submission" date="2020-08" db="EMBL/GenBank/DDBJ databases">
        <authorList>
            <person name="Newling K."/>
            <person name="Davey J."/>
            <person name="Forrester S."/>
        </authorList>
    </citation>
    <scope>NUCLEOTIDE SEQUENCE [LARGE SCALE GENOMIC DNA]</scope>
    <source>
        <strain evidence="4">Crithidia deanei Carvalho (ATCC PRA-265)</strain>
    </source>
</reference>
<dbReference type="AlphaFoldDB" id="A0A7G2CHF6"/>
<dbReference type="VEuPathDB" id="TriTrypDB:ADEAN_000668800"/>
<feature type="compositionally biased region" description="Basic and acidic residues" evidence="2">
    <location>
        <begin position="187"/>
        <end position="197"/>
    </location>
</feature>
<feature type="region of interest" description="Disordered" evidence="2">
    <location>
        <begin position="1"/>
        <end position="62"/>
    </location>
</feature>
<evidence type="ECO:0000313" key="4">
    <source>
        <dbReference type="Proteomes" id="UP000515908"/>
    </source>
</evidence>
<feature type="region of interest" description="Disordered" evidence="2">
    <location>
        <begin position="76"/>
        <end position="197"/>
    </location>
</feature>
<feature type="compositionally biased region" description="Low complexity" evidence="2">
    <location>
        <begin position="237"/>
        <end position="248"/>
    </location>
</feature>
<feature type="compositionally biased region" description="Low complexity" evidence="2">
    <location>
        <begin position="124"/>
        <end position="133"/>
    </location>
</feature>
<evidence type="ECO:0000256" key="2">
    <source>
        <dbReference type="SAM" id="MobiDB-lite"/>
    </source>
</evidence>
<gene>
    <name evidence="3" type="ORF">ADEAN_000668800</name>
</gene>
<evidence type="ECO:0000256" key="1">
    <source>
        <dbReference type="SAM" id="Coils"/>
    </source>
</evidence>
<name>A0A7G2CHF6_9TRYP</name>
<feature type="region of interest" description="Disordered" evidence="2">
    <location>
        <begin position="426"/>
        <end position="447"/>
    </location>
</feature>
<evidence type="ECO:0000313" key="3">
    <source>
        <dbReference type="EMBL" id="CAD2219186.1"/>
    </source>
</evidence>
<feature type="compositionally biased region" description="Low complexity" evidence="2">
    <location>
        <begin position="19"/>
        <end position="32"/>
    </location>
</feature>
<feature type="region of interest" description="Disordered" evidence="2">
    <location>
        <begin position="210"/>
        <end position="253"/>
    </location>
</feature>
<dbReference type="EMBL" id="LR877157">
    <property type="protein sequence ID" value="CAD2219186.1"/>
    <property type="molecule type" value="Genomic_DNA"/>
</dbReference>
<proteinExistence type="predicted"/>
<organism evidence="3 4">
    <name type="scientific">Angomonas deanei</name>
    <dbReference type="NCBI Taxonomy" id="59799"/>
    <lineage>
        <taxon>Eukaryota</taxon>
        <taxon>Discoba</taxon>
        <taxon>Euglenozoa</taxon>
        <taxon>Kinetoplastea</taxon>
        <taxon>Metakinetoplastina</taxon>
        <taxon>Trypanosomatida</taxon>
        <taxon>Trypanosomatidae</taxon>
        <taxon>Strigomonadinae</taxon>
        <taxon>Angomonas</taxon>
    </lineage>
</organism>
<feature type="compositionally biased region" description="Basic residues" evidence="2">
    <location>
        <begin position="41"/>
        <end position="52"/>
    </location>
</feature>
<feature type="compositionally biased region" description="Basic and acidic residues" evidence="2">
    <location>
        <begin position="159"/>
        <end position="171"/>
    </location>
</feature>
<feature type="compositionally biased region" description="Polar residues" evidence="2">
    <location>
        <begin position="100"/>
        <end position="116"/>
    </location>
</feature>
<protein>
    <submittedName>
        <fullName evidence="3">Uncharacterized protein</fullName>
    </submittedName>
</protein>
<sequence>METTTDHPYGTNYDDADCVSDSSASSVSSQSVEESKNRMNSLKHPHSGHHHNKDYTDDATHADPISDEVNWWKSDRNRTESGTHISSEPLKNTGKGFANDYSNTFHSGWNSDNSGSDFEHSKRNTNPNSNNNTASGIPPPTPPRPGKTDSSKVNTPSRHPYDMVPPRRHDSPSPVGHQRTSSVTSTHSDRPPRPPSEEKNMAAVWVELPTTTLPPSITGEPHRRRTPRNSSGPPSPATSTLAASFSSTGDHNNNSSLIKATQLASAVIPLSTEVTDEPLSVSSVSGEISPVMRAQGDQQTTHVTVSLTPPTSVTAGRTTANVVEESPAATEPDRTPTTTVVPTTNTIPVSESLLSELLAAYNTALSEIHSLKREVTGLKRDLAVERSTKQTLHPDLNEHSIDDLQANVVSSASSSHSSSCLEGDLLSMEYDGDNDHTSSNSNNDDETLRRLREAVARAHKRAPGKH</sequence>
<feature type="coiled-coil region" evidence="1">
    <location>
        <begin position="354"/>
        <end position="381"/>
    </location>
</feature>